<reference evidence="2" key="1">
    <citation type="submission" date="2022-11" db="UniProtKB">
        <authorList>
            <consortium name="WormBaseParasite"/>
        </authorList>
    </citation>
    <scope>IDENTIFICATION</scope>
</reference>
<protein>
    <submittedName>
        <fullName evidence="2">GIY-YIG homing endonuclease</fullName>
    </submittedName>
</protein>
<evidence type="ECO:0000313" key="1">
    <source>
        <dbReference type="Proteomes" id="UP000887579"/>
    </source>
</evidence>
<sequence length="680" mass="76362">MDENANGGSSAQSSSSGLITPVTPATSTANNFNVLYITSSSTSAALTPSKAKRRSSTGSNKIDINDFLDFLDGDPKTLADVQPYLDGLDDTELPYTNAALVRCFFGFQNVRFAVNSDIHNFFLKVPFFKSKNIKTLKNSINAAIARHPRYFKSVKPSQWEYLLSAVAAEPPRPRKTSESRPYSEAESSKEYAIIWKAGEDGGNVCDLEDYRFKLQIKDCGEYLKCLDCSSLQDRLRNRQWQIGGERYQKPIISSLKLSRDRKLAIGCPWRPAGNAHFCLKYEELNRAIRADLINERMSHSYQRIEELIKQLEAKGEKVMDGFDSNSLPKELQELLEKLPRYNVGQKARFLYIIVKNGKVYIGISGDYEHRLIGHPRGKECEHLFEEERDVTMKVGRLGLLNLLSVMDIEASLIYLKSIHALDNKMELINLGQGNFASQGHILKNIIEDPNNVERALIITAINQLFNELMNSGITVDLNGKGSISAAITDVKSGQKRNNLKLQNYQPTVSSPGASQASQSSQTSQPASFLLESYPQLYEFVDQLRTVHHCHVPMKEAKLYIMAQKGTKIAVRFGTSWDVEQRRDGHIHEGTIGGIFDMYVSPLGEQNLLVVTDLEYVCIKLSKQQAVKFCKENLNSDLDVGRVNSSFLEAIIEQPEHPRRPWLISAVNQLIKCTFANGDTV</sequence>
<accession>A0AC34GRD2</accession>
<proteinExistence type="predicted"/>
<dbReference type="Proteomes" id="UP000887579">
    <property type="component" value="Unplaced"/>
</dbReference>
<organism evidence="1 2">
    <name type="scientific">Panagrolaimus sp. ES5</name>
    <dbReference type="NCBI Taxonomy" id="591445"/>
    <lineage>
        <taxon>Eukaryota</taxon>
        <taxon>Metazoa</taxon>
        <taxon>Ecdysozoa</taxon>
        <taxon>Nematoda</taxon>
        <taxon>Chromadorea</taxon>
        <taxon>Rhabditida</taxon>
        <taxon>Tylenchina</taxon>
        <taxon>Panagrolaimomorpha</taxon>
        <taxon>Panagrolaimoidea</taxon>
        <taxon>Panagrolaimidae</taxon>
        <taxon>Panagrolaimus</taxon>
    </lineage>
</organism>
<evidence type="ECO:0000313" key="2">
    <source>
        <dbReference type="WBParaSite" id="ES5_v2.g7149.t1"/>
    </source>
</evidence>
<dbReference type="WBParaSite" id="ES5_v2.g7149.t1">
    <property type="protein sequence ID" value="ES5_v2.g7149.t1"/>
    <property type="gene ID" value="ES5_v2.g7149"/>
</dbReference>
<name>A0AC34GRD2_9BILA</name>